<evidence type="ECO:0000313" key="1">
    <source>
        <dbReference type="EMBL" id="EPQ59138.1"/>
    </source>
</evidence>
<protein>
    <submittedName>
        <fullName evidence="1">Uncharacterized protein</fullName>
    </submittedName>
</protein>
<dbReference type="RefSeq" id="XP_007862204.1">
    <property type="nucleotide sequence ID" value="XM_007864013.1"/>
</dbReference>
<dbReference type="eggNOG" id="ENOG502SIW4">
    <property type="taxonomic scope" value="Eukaryota"/>
</dbReference>
<organism evidence="1 2">
    <name type="scientific">Gloeophyllum trabeum (strain ATCC 11539 / FP-39264 / Madison 617)</name>
    <name type="common">Brown rot fungus</name>
    <dbReference type="NCBI Taxonomy" id="670483"/>
    <lineage>
        <taxon>Eukaryota</taxon>
        <taxon>Fungi</taxon>
        <taxon>Dikarya</taxon>
        <taxon>Basidiomycota</taxon>
        <taxon>Agaricomycotina</taxon>
        <taxon>Agaricomycetes</taxon>
        <taxon>Gloeophyllales</taxon>
        <taxon>Gloeophyllaceae</taxon>
        <taxon>Gloeophyllum</taxon>
    </lineage>
</organism>
<keyword evidence="2" id="KW-1185">Reference proteome</keyword>
<dbReference type="Pfam" id="PF18759">
    <property type="entry name" value="Plavaka"/>
    <property type="match status" value="1"/>
</dbReference>
<sequence>MLRIWSSNVHQGETVSDVPYPRWCWLSLTADSFDLPPPSSRMDAMASLPAAATSTSAAPDQPELDDIKLEWHPSSGRPSEVHHFAEYQQAPDPMPPPPDEEPWRPFRSRLDFEFAELALKARLTKAETDTLFRLCHRAVAGERFTLRDHAEVCETWEAASFKCTPFEVETITMPYGDEDHSYEVHYRPLWNWALDLLQEEHLIPYWHWDAQRCYKFNGSHFTRFLHEPWTADRWWDIQSSLPKDGKPLCFILYADKTKLSSFGTEMGYPVVARIANLDIEVRNGNGVGGGRVVGWLPIVKESPKDSGKSSFADFKQIVWHEAFYKLLTDVEKYARTGYAFECADKIIRLLFPIILILSADYEEQCVMALIRGFRGLCPCPICLVPADKLNDISQTHELRTTATMRRVYESAKNMKRVDAEKLLKSYGLRAAFNVFWKICLSDPYLALCFDRLHAYHGGLFGRHIWPQLKEYVEDLGRTAGDKLDKQMSEMPRWRDFNHFDQVMKTKFTDGSKYEDMSKMLLFAIYNLFDRRQHPHVHLLLQCLRTYLEVDAYLALEVHTEETIGAGEHALDKFSRQLQNWEFPKAHTHKHVFSDIRTKGATRVYNTKINEKLHGPIKESYHHSNFKEVAGQILKQDHWAFVSDLIREQVKYLDKFNEPPDEYADVGLKHITLGSPQPPVSFRTLEEQQVKDPAFKNFRIKLGKFLSVFLPAHGIRPPQDRMVRFSQLDKIKEHRFVKVTYESMVDWRAKTDYLRCSPDFYRHERYDTVIVSTVAGNIFAKLVYVFTCMVEGRSYPLALVQPLDAASGILRQTDKDLGFHRLREKHRIDSEFISLETIVRGAFVAPDFNRSGDFFPVDVIDGDMFLRLKEMYNN</sequence>
<dbReference type="GeneID" id="19298550"/>
<dbReference type="OMA" id="YLVLDMY"/>
<dbReference type="STRING" id="670483.S7QIL3"/>
<accession>S7QIL3</accession>
<dbReference type="HOGENOM" id="CLU_009122_0_0_1"/>
<dbReference type="OrthoDB" id="3239511at2759"/>
<dbReference type="InterPro" id="IPR041078">
    <property type="entry name" value="Plavaka"/>
</dbReference>
<reference evidence="1 2" key="1">
    <citation type="journal article" date="2012" name="Science">
        <title>The Paleozoic origin of enzymatic lignin decomposition reconstructed from 31 fungal genomes.</title>
        <authorList>
            <person name="Floudas D."/>
            <person name="Binder M."/>
            <person name="Riley R."/>
            <person name="Barry K."/>
            <person name="Blanchette R.A."/>
            <person name="Henrissat B."/>
            <person name="Martinez A.T."/>
            <person name="Otillar R."/>
            <person name="Spatafora J.W."/>
            <person name="Yadav J.S."/>
            <person name="Aerts A."/>
            <person name="Benoit I."/>
            <person name="Boyd A."/>
            <person name="Carlson A."/>
            <person name="Copeland A."/>
            <person name="Coutinho P.M."/>
            <person name="de Vries R.P."/>
            <person name="Ferreira P."/>
            <person name="Findley K."/>
            <person name="Foster B."/>
            <person name="Gaskell J."/>
            <person name="Glotzer D."/>
            <person name="Gorecki P."/>
            <person name="Heitman J."/>
            <person name="Hesse C."/>
            <person name="Hori C."/>
            <person name="Igarashi K."/>
            <person name="Jurgens J.A."/>
            <person name="Kallen N."/>
            <person name="Kersten P."/>
            <person name="Kohler A."/>
            <person name="Kuees U."/>
            <person name="Kumar T.K.A."/>
            <person name="Kuo A."/>
            <person name="LaButti K."/>
            <person name="Larrondo L.F."/>
            <person name="Lindquist E."/>
            <person name="Ling A."/>
            <person name="Lombard V."/>
            <person name="Lucas S."/>
            <person name="Lundell T."/>
            <person name="Martin R."/>
            <person name="McLaughlin D.J."/>
            <person name="Morgenstern I."/>
            <person name="Morin E."/>
            <person name="Murat C."/>
            <person name="Nagy L.G."/>
            <person name="Nolan M."/>
            <person name="Ohm R.A."/>
            <person name="Patyshakuliyeva A."/>
            <person name="Rokas A."/>
            <person name="Ruiz-Duenas F.J."/>
            <person name="Sabat G."/>
            <person name="Salamov A."/>
            <person name="Samejima M."/>
            <person name="Schmutz J."/>
            <person name="Slot J.C."/>
            <person name="St John F."/>
            <person name="Stenlid J."/>
            <person name="Sun H."/>
            <person name="Sun S."/>
            <person name="Syed K."/>
            <person name="Tsang A."/>
            <person name="Wiebenga A."/>
            <person name="Young D."/>
            <person name="Pisabarro A."/>
            <person name="Eastwood D.C."/>
            <person name="Martin F."/>
            <person name="Cullen D."/>
            <person name="Grigoriev I.V."/>
            <person name="Hibbett D.S."/>
        </authorList>
    </citation>
    <scope>NUCLEOTIDE SEQUENCE [LARGE SCALE GENOMIC DNA]</scope>
    <source>
        <strain evidence="1 2">ATCC 11539</strain>
    </source>
</reference>
<proteinExistence type="predicted"/>
<dbReference type="AlphaFoldDB" id="S7QIL3"/>
<gene>
    <name evidence="1" type="ORF">GLOTRDRAFT_103193</name>
</gene>
<name>S7QIL3_GLOTA</name>
<dbReference type="KEGG" id="gtr:GLOTRDRAFT_103193"/>
<dbReference type="Proteomes" id="UP000030669">
    <property type="component" value="Unassembled WGS sequence"/>
</dbReference>
<evidence type="ECO:0000313" key="2">
    <source>
        <dbReference type="Proteomes" id="UP000030669"/>
    </source>
</evidence>
<dbReference type="EMBL" id="KB469297">
    <property type="protein sequence ID" value="EPQ59138.1"/>
    <property type="molecule type" value="Genomic_DNA"/>
</dbReference>